<dbReference type="GO" id="GO:0006123">
    <property type="term" value="P:mitochondrial electron transport, cytochrome c to oxygen"/>
    <property type="evidence" value="ECO:0007669"/>
    <property type="project" value="InterPro"/>
</dbReference>
<keyword evidence="4" id="KW-1185">Reference proteome</keyword>
<reference evidence="3 4" key="1">
    <citation type="submission" date="2015-12" db="EMBL/GenBank/DDBJ databases">
        <title>Dictyostelia acquired genes for synthesis and detection of signals that induce cell-type specialization by lateral gene transfer from prokaryotes.</title>
        <authorList>
            <person name="Gloeckner G."/>
            <person name="Schaap P."/>
        </authorList>
    </citation>
    <scope>NUCLEOTIDE SEQUENCE [LARGE SCALE GENOMIC DNA]</scope>
    <source>
        <strain evidence="3 4">TK</strain>
    </source>
</reference>
<dbReference type="GO" id="GO:0045277">
    <property type="term" value="C:respiratory chain complex IV"/>
    <property type="evidence" value="ECO:0007669"/>
    <property type="project" value="InterPro"/>
</dbReference>
<dbReference type="FunCoup" id="A0A151ZAN0">
    <property type="interactions" value="4"/>
</dbReference>
<organism evidence="3 4">
    <name type="scientific">Tieghemostelium lacteum</name>
    <name type="common">Slime mold</name>
    <name type="synonym">Dictyostelium lacteum</name>
    <dbReference type="NCBI Taxonomy" id="361077"/>
    <lineage>
        <taxon>Eukaryota</taxon>
        <taxon>Amoebozoa</taxon>
        <taxon>Evosea</taxon>
        <taxon>Eumycetozoa</taxon>
        <taxon>Dictyostelia</taxon>
        <taxon>Dictyosteliales</taxon>
        <taxon>Raperosteliaceae</taxon>
        <taxon>Tieghemostelium</taxon>
    </lineage>
</organism>
<dbReference type="AlphaFoldDB" id="A0A151ZAN0"/>
<dbReference type="OMA" id="PSHSMEF"/>
<dbReference type="PANTHER" id="PTHR10122">
    <property type="entry name" value="CYTOCHROME C OXIDASE SUBUNIT 5B, MITOCHONDRIAL"/>
    <property type="match status" value="1"/>
</dbReference>
<protein>
    <submittedName>
        <fullName evidence="3">Cytochrome c oxidase subunit V</fullName>
    </submittedName>
</protein>
<dbReference type="PROSITE" id="PS51359">
    <property type="entry name" value="COX5B_2"/>
    <property type="match status" value="1"/>
</dbReference>
<evidence type="ECO:0000313" key="4">
    <source>
        <dbReference type="Proteomes" id="UP000076078"/>
    </source>
</evidence>
<dbReference type="OrthoDB" id="10249250at2759"/>
<dbReference type="Pfam" id="PF01215">
    <property type="entry name" value="COX5B"/>
    <property type="match status" value="1"/>
</dbReference>
<evidence type="ECO:0000256" key="2">
    <source>
        <dbReference type="ARBA" id="ARBA00022833"/>
    </source>
</evidence>
<name>A0A151ZAN0_TIELA</name>
<comment type="caution">
    <text evidence="3">The sequence shown here is derived from an EMBL/GenBank/DDBJ whole genome shotgun (WGS) entry which is preliminary data.</text>
</comment>
<dbReference type="Proteomes" id="UP000076078">
    <property type="component" value="Unassembled WGS sequence"/>
</dbReference>
<gene>
    <name evidence="3" type="ORF">DLAC_07890</name>
</gene>
<dbReference type="InterPro" id="IPR002124">
    <property type="entry name" value="Cyt_c_oxidase_su5b"/>
</dbReference>
<keyword evidence="2" id="KW-0862">Zinc</keyword>
<sequence>MVTPSHSMEFFHKPASNSLADITEWNATRKGIKREDFGHEVLTGAFGTIKAPTTVESIFSERIVGCEGGNGEEHDIRYHKLTDQKPIICLDCGQAFKLKKISKENEVLQY</sequence>
<proteinExistence type="predicted"/>
<dbReference type="InterPro" id="IPR036972">
    <property type="entry name" value="Cyt_c_oxidase_su5b_sf"/>
</dbReference>
<dbReference type="GO" id="GO:0046872">
    <property type="term" value="F:metal ion binding"/>
    <property type="evidence" value="ECO:0007669"/>
    <property type="project" value="UniProtKB-KW"/>
</dbReference>
<dbReference type="Gene3D" id="2.60.11.10">
    <property type="entry name" value="Cytochrome c oxidase, subunit Vb"/>
    <property type="match status" value="1"/>
</dbReference>
<dbReference type="PANTHER" id="PTHR10122:SF0">
    <property type="entry name" value="CYTOCHROME C OXIDASE SUBUNIT 5B, ISOFORM A-RELATED"/>
    <property type="match status" value="1"/>
</dbReference>
<dbReference type="STRING" id="361077.A0A151ZAN0"/>
<dbReference type="InParanoid" id="A0A151ZAN0"/>
<dbReference type="GO" id="GO:0005740">
    <property type="term" value="C:mitochondrial envelope"/>
    <property type="evidence" value="ECO:0007669"/>
    <property type="project" value="InterPro"/>
</dbReference>
<evidence type="ECO:0000256" key="1">
    <source>
        <dbReference type="ARBA" id="ARBA00022723"/>
    </source>
</evidence>
<dbReference type="EMBL" id="LODT01000035">
    <property type="protein sequence ID" value="KYQ90997.1"/>
    <property type="molecule type" value="Genomic_DNA"/>
</dbReference>
<evidence type="ECO:0000313" key="3">
    <source>
        <dbReference type="EMBL" id="KYQ90997.1"/>
    </source>
</evidence>
<accession>A0A151ZAN0</accession>
<dbReference type="SUPFAM" id="SSF57802">
    <property type="entry name" value="Rubredoxin-like"/>
    <property type="match status" value="1"/>
</dbReference>
<keyword evidence="1" id="KW-0479">Metal-binding</keyword>